<dbReference type="Proteomes" id="UP000739180">
    <property type="component" value="Unassembled WGS sequence"/>
</dbReference>
<sequence length="279" mass="30777">MQVAGTGPRMCRFAWPGPSNRRRRARDKARVASMSNGVHSVSQTSFSGGRLVRLLGELQLLNGAPEVDFAERLARLFDLSDTVALDAANGHRASGPFLAGDKDRQRLSADLAKTRDKLLAGLTRAFEPEQLGTRNGLPAPVADYDPYQQFYVARQRQLTAGLQPLRVRLRGALSDASAAGAQLAELDTVFDATLTAYARRGFGAIPRLLARRFEALKPDGQQRLLEENTDDPATWMAPGGWLHRFTGEMQLLLLAELEARLEPLRGLLDALYKEVRDRT</sequence>
<evidence type="ECO:0000313" key="2">
    <source>
        <dbReference type="EMBL" id="TMW11079.1"/>
    </source>
</evidence>
<reference evidence="2 3" key="1">
    <citation type="submission" date="2019-05" db="EMBL/GenBank/DDBJ databases">
        <title>Genome of Alcanivorax gelatiniphagus, an oil degrading marine bacteria.</title>
        <authorList>
            <person name="Kwon K.K."/>
        </authorList>
    </citation>
    <scope>NUCLEOTIDE SEQUENCE [LARGE SCALE GENOMIC DNA]</scope>
    <source>
        <strain evidence="2 3">MEBiC 08158</strain>
    </source>
</reference>
<dbReference type="InterPro" id="IPR021783">
    <property type="entry name" value="DUF3348"/>
</dbReference>
<dbReference type="Pfam" id="PF11828">
    <property type="entry name" value="DUF3348"/>
    <property type="match status" value="1"/>
</dbReference>
<evidence type="ECO:0000256" key="1">
    <source>
        <dbReference type="SAM" id="MobiDB-lite"/>
    </source>
</evidence>
<dbReference type="EMBL" id="VCQT01000045">
    <property type="protein sequence ID" value="TMW11079.1"/>
    <property type="molecule type" value="Genomic_DNA"/>
</dbReference>
<accession>A0ABY2XHB8</accession>
<comment type="caution">
    <text evidence="2">The sequence shown here is derived from an EMBL/GenBank/DDBJ whole genome shotgun (WGS) entry which is preliminary data.</text>
</comment>
<gene>
    <name evidence="2" type="ORF">FGS76_17420</name>
</gene>
<name>A0ABY2XHB8_9GAMM</name>
<protein>
    <submittedName>
        <fullName evidence="2">DUF3348 domain-containing protein</fullName>
    </submittedName>
</protein>
<feature type="region of interest" description="Disordered" evidence="1">
    <location>
        <begin position="1"/>
        <end position="23"/>
    </location>
</feature>
<evidence type="ECO:0000313" key="3">
    <source>
        <dbReference type="Proteomes" id="UP000739180"/>
    </source>
</evidence>
<organism evidence="2 3">
    <name type="scientific">Alloalcanivorax gelatiniphagus</name>
    <dbReference type="NCBI Taxonomy" id="1194167"/>
    <lineage>
        <taxon>Bacteria</taxon>
        <taxon>Pseudomonadati</taxon>
        <taxon>Pseudomonadota</taxon>
        <taxon>Gammaproteobacteria</taxon>
        <taxon>Oceanospirillales</taxon>
        <taxon>Alcanivoracaceae</taxon>
        <taxon>Alloalcanivorax</taxon>
    </lineage>
</organism>
<keyword evidence="3" id="KW-1185">Reference proteome</keyword>
<proteinExistence type="predicted"/>